<sequence>MSEIIRFIPKHELTARQNLKKFIAFARNDLELWSDLKDFSWNASRWCLPFGSVRFISFEHTGLHPSKKSEQHQLMNPSFTELAKAYLRYSYTLRPRKGLSKDMQALRVIEFALSQDSKVPDITRFKQRHWERATTALEPFADRDNICSTIRGILKTFADICIVNVDPMLWKHPYTGLNSSNVIKGKRASEDVKAKKLPNQDALLAIAEVFSRGESKTHTAEDVLITCVTGLLLSAPIRISETLRFRTDCLRNERDKNGVMQHYLAYWVPKTREFARKPIPKVMAEVTEEAIKRLSTITEEGRRLASYMETNPVKFYRHSNCPDVLDDQELTCQQVVEALGAFSQGGAATS</sequence>
<accession>A0AAU8E790</accession>
<dbReference type="EMBL" id="CP159258">
    <property type="protein sequence ID" value="XCG76239.1"/>
    <property type="molecule type" value="Genomic_DNA"/>
</dbReference>
<dbReference type="RefSeq" id="WP_339554544.1">
    <property type="nucleotide sequence ID" value="NZ_CP159258.1"/>
</dbReference>
<protein>
    <recommendedName>
        <fullName evidence="2">Integrase</fullName>
    </recommendedName>
</protein>
<gene>
    <name evidence="1" type="ORF">ABVN21_09270</name>
</gene>
<evidence type="ECO:0000313" key="1">
    <source>
        <dbReference type="EMBL" id="XCG76239.1"/>
    </source>
</evidence>
<evidence type="ECO:0008006" key="2">
    <source>
        <dbReference type="Google" id="ProtNLM"/>
    </source>
</evidence>
<reference evidence="1" key="1">
    <citation type="submission" date="2024-06" db="EMBL/GenBank/DDBJ databases">
        <title>The Caenorhabditis elegans bacterial microbiome influences microsporidia infection through nutrient limitation and inhibiting parasite invasion.</title>
        <authorList>
            <person name="Tamim El Jarkass H."/>
            <person name="Castelblanco S."/>
            <person name="Kaur M."/>
            <person name="Wan Y.C."/>
            <person name="Ellis A.E."/>
            <person name="Sheldon R.D."/>
            <person name="Lien E.C."/>
            <person name="Burton N.O."/>
            <person name="Wright G.D."/>
            <person name="Reinke A.W."/>
        </authorList>
    </citation>
    <scope>NUCLEOTIDE SEQUENCE</scope>
    <source>
        <strain evidence="1">MYb327</strain>
    </source>
</reference>
<organism evidence="1">
    <name type="scientific">Pseudomonas sp. MYb327</name>
    <dbReference type="NCBI Taxonomy" id="2745230"/>
    <lineage>
        <taxon>Bacteria</taxon>
        <taxon>Pseudomonadati</taxon>
        <taxon>Pseudomonadota</taxon>
        <taxon>Gammaproteobacteria</taxon>
        <taxon>Pseudomonadales</taxon>
        <taxon>Pseudomonadaceae</taxon>
        <taxon>Pseudomonas</taxon>
    </lineage>
</organism>
<proteinExistence type="predicted"/>
<name>A0AAU8E790_9PSED</name>
<dbReference type="AlphaFoldDB" id="A0AAU8E790"/>